<dbReference type="EMBL" id="CP002599">
    <property type="protein sequence ID" value="AEA60105.1"/>
    <property type="molecule type" value="Genomic_DNA"/>
</dbReference>
<dbReference type="eggNOG" id="ENOG5030WJB">
    <property type="taxonomic scope" value="Bacteria"/>
</dbReference>
<proteinExistence type="predicted"/>
<accession>F2LB36</accession>
<dbReference type="KEGG" id="bgd:bgla_1g14340"/>
<dbReference type="AlphaFoldDB" id="F2LB36"/>
<dbReference type="InterPro" id="IPR025375">
    <property type="entry name" value="DUF4365"/>
</dbReference>
<dbReference type="RefSeq" id="WP_013697450.1">
    <property type="nucleotide sequence ID" value="NC_015381.1"/>
</dbReference>
<evidence type="ECO:0000313" key="3">
    <source>
        <dbReference type="EMBL" id="AEA60105.1"/>
    </source>
</evidence>
<feature type="domain" description="DUF4365" evidence="2">
    <location>
        <begin position="39"/>
        <end position="133"/>
    </location>
</feature>
<gene>
    <name evidence="3" type="ordered locus">bgla_1g14340</name>
</gene>
<dbReference type="Pfam" id="PF14280">
    <property type="entry name" value="DUF4365"/>
    <property type="match status" value="1"/>
</dbReference>
<evidence type="ECO:0000259" key="2">
    <source>
        <dbReference type="Pfam" id="PF14280"/>
    </source>
</evidence>
<evidence type="ECO:0000256" key="1">
    <source>
        <dbReference type="SAM" id="MobiDB-lite"/>
    </source>
</evidence>
<feature type="region of interest" description="Disordered" evidence="1">
    <location>
        <begin position="1"/>
        <end position="33"/>
    </location>
</feature>
<sequence length="335" mass="39199">MDDTEKEQDLVGASDLQLNAPADLPLPHRPQSHISETESGKIFGRVLSSDWILRDVPPPDYGVDYELELAPQNRVTGKKTLIQLKAMESIPWNRDHSFSFSGVKATTSGYWHHCDLPAFIVLVDLAKERVFYSPAKSYIRTQFANLLAEKPIAYRFHVHRQIKDQENFPFYSDFCRERMLPDRDRALSELGDFQQRFFEFHWRNHRRDNQMLVEGEERPRALFELLLAAESLAHRLGQTLHLYTADREVYKRWKEERRYPGVMTEGDLTQFLDQIDKTLTRLVSCARALVLKAEKDFWAHRDPTLVERIGALPTLSAAENTRVFYMSMKPTSRWW</sequence>
<keyword evidence="4" id="KW-1185">Reference proteome</keyword>
<evidence type="ECO:0000313" key="4">
    <source>
        <dbReference type="Proteomes" id="UP000008316"/>
    </source>
</evidence>
<dbReference type="Proteomes" id="UP000008316">
    <property type="component" value="Chromosome 1"/>
</dbReference>
<dbReference type="HOGENOM" id="CLU_828145_0_0_4"/>
<name>F2LB36_BURGS</name>
<reference evidence="3 4" key="1">
    <citation type="journal article" date="2011" name="J. Bacteriol.">
        <title>Complete genome sequence of Burkholderia gladioli BSR3.</title>
        <authorList>
            <person name="Seo Y.S."/>
            <person name="Lim J."/>
            <person name="Choi B.S."/>
            <person name="Kim H."/>
            <person name="Goo E."/>
            <person name="Lee B."/>
            <person name="Lim J.S."/>
            <person name="Choi I.Y."/>
            <person name="Moon J.S."/>
            <person name="Kim J."/>
            <person name="Hwang I."/>
        </authorList>
    </citation>
    <scope>NUCLEOTIDE SEQUENCE [LARGE SCALE GENOMIC DNA]</scope>
    <source>
        <strain evidence="3 4">BSR3</strain>
    </source>
</reference>
<organism evidence="3 4">
    <name type="scientific">Burkholderia gladioli (strain BSR3)</name>
    <dbReference type="NCBI Taxonomy" id="999541"/>
    <lineage>
        <taxon>Bacteria</taxon>
        <taxon>Pseudomonadati</taxon>
        <taxon>Pseudomonadota</taxon>
        <taxon>Betaproteobacteria</taxon>
        <taxon>Burkholderiales</taxon>
        <taxon>Burkholderiaceae</taxon>
        <taxon>Burkholderia</taxon>
    </lineage>
</organism>
<protein>
    <recommendedName>
        <fullName evidence="2">DUF4365 domain-containing protein</fullName>
    </recommendedName>
</protein>